<comment type="subunit">
    <text evidence="3">Homodimer.</text>
</comment>
<accession>A0A2M7V7T9</accession>
<dbReference type="SUPFAM" id="SSF51064">
    <property type="entry name" value="Head domain of nucleotide exchange factor GrpE"/>
    <property type="match status" value="1"/>
</dbReference>
<evidence type="ECO:0000256" key="2">
    <source>
        <dbReference type="ARBA" id="ARBA00023186"/>
    </source>
</evidence>
<comment type="similarity">
    <text evidence="1 3 4">Belongs to the GrpE family.</text>
</comment>
<dbReference type="PRINTS" id="PR00773">
    <property type="entry name" value="GRPEPROTEIN"/>
</dbReference>
<dbReference type="EMBL" id="PFPK01000029">
    <property type="protein sequence ID" value="PIZ94821.1"/>
    <property type="molecule type" value="Genomic_DNA"/>
</dbReference>
<evidence type="ECO:0000256" key="1">
    <source>
        <dbReference type="ARBA" id="ARBA00009054"/>
    </source>
</evidence>
<evidence type="ECO:0000256" key="5">
    <source>
        <dbReference type="SAM" id="MobiDB-lite"/>
    </source>
</evidence>
<protein>
    <recommendedName>
        <fullName evidence="3">Protein GrpE</fullName>
    </recommendedName>
    <alternativeName>
        <fullName evidence="3">HSP-70 cofactor</fullName>
    </alternativeName>
</protein>
<dbReference type="InterPro" id="IPR013805">
    <property type="entry name" value="GrpE_CC"/>
</dbReference>
<keyword evidence="2 3" id="KW-0143">Chaperone</keyword>
<keyword evidence="3" id="KW-0346">Stress response</keyword>
<evidence type="ECO:0000313" key="7">
    <source>
        <dbReference type="Proteomes" id="UP000228568"/>
    </source>
</evidence>
<dbReference type="PANTHER" id="PTHR21237">
    <property type="entry name" value="GRPE PROTEIN"/>
    <property type="match status" value="1"/>
</dbReference>
<feature type="region of interest" description="Disordered" evidence="5">
    <location>
        <begin position="1"/>
        <end position="31"/>
    </location>
</feature>
<dbReference type="CDD" id="cd00446">
    <property type="entry name" value="GrpE"/>
    <property type="match status" value="1"/>
</dbReference>
<dbReference type="InterPro" id="IPR000740">
    <property type="entry name" value="GrpE"/>
</dbReference>
<dbReference type="HAMAP" id="MF_01151">
    <property type="entry name" value="GrpE"/>
    <property type="match status" value="1"/>
</dbReference>
<dbReference type="AlphaFoldDB" id="A0A2M7V7T9"/>
<dbReference type="SUPFAM" id="SSF58014">
    <property type="entry name" value="Coiled-coil domain of nucleotide exchange factor GrpE"/>
    <property type="match status" value="1"/>
</dbReference>
<dbReference type="PANTHER" id="PTHR21237:SF23">
    <property type="entry name" value="GRPE PROTEIN HOMOLOG, MITOCHONDRIAL"/>
    <property type="match status" value="1"/>
</dbReference>
<comment type="subcellular location">
    <subcellularLocation>
        <location evidence="3">Cytoplasm</location>
    </subcellularLocation>
</comment>
<dbReference type="Gene3D" id="2.30.22.10">
    <property type="entry name" value="Head domain of nucleotide exchange factor GrpE"/>
    <property type="match status" value="1"/>
</dbReference>
<sequence>MKKDAKLDEQNDVDSFDETTDDGSQTTDSEEVVKEVVKEVEVEVNVDYRDKWLRAQADYSNLIKETTEKRSQWAAMSEWQILEEFIPIYDNFKKAFSGIPDSEDKSWTNWVKGIEYIKKQFADILKQHGIEEIETVDQVFDPTKHECLGEEESDDRDEGVIVREIGAGYKKGDKILQVAKVIVAK</sequence>
<dbReference type="GO" id="GO:0042803">
    <property type="term" value="F:protein homodimerization activity"/>
    <property type="evidence" value="ECO:0007669"/>
    <property type="project" value="InterPro"/>
</dbReference>
<dbReference type="GO" id="GO:0006457">
    <property type="term" value="P:protein folding"/>
    <property type="evidence" value="ECO:0007669"/>
    <property type="project" value="InterPro"/>
</dbReference>
<proteinExistence type="inferred from homology"/>
<dbReference type="Gene3D" id="3.90.20.20">
    <property type="match status" value="1"/>
</dbReference>
<name>A0A2M7V7T9_9BACT</name>
<reference evidence="7" key="1">
    <citation type="submission" date="2017-09" db="EMBL/GenBank/DDBJ databases">
        <title>Depth-based differentiation of microbial function through sediment-hosted aquifers and enrichment of novel symbionts in the deep terrestrial subsurface.</title>
        <authorList>
            <person name="Probst A.J."/>
            <person name="Ladd B."/>
            <person name="Jarett J.K."/>
            <person name="Geller-Mcgrath D.E."/>
            <person name="Sieber C.M.K."/>
            <person name="Emerson J.B."/>
            <person name="Anantharaman K."/>
            <person name="Thomas B.C."/>
            <person name="Malmstrom R."/>
            <person name="Stieglmeier M."/>
            <person name="Klingl A."/>
            <person name="Woyke T."/>
            <person name="Ryan C.M."/>
            <person name="Banfield J.F."/>
        </authorList>
    </citation>
    <scope>NUCLEOTIDE SEQUENCE [LARGE SCALE GENOMIC DNA]</scope>
</reference>
<evidence type="ECO:0000313" key="6">
    <source>
        <dbReference type="EMBL" id="PIZ94821.1"/>
    </source>
</evidence>
<evidence type="ECO:0000256" key="3">
    <source>
        <dbReference type="HAMAP-Rule" id="MF_01151"/>
    </source>
</evidence>
<keyword evidence="3" id="KW-0963">Cytoplasm</keyword>
<gene>
    <name evidence="3 6" type="primary">grpE</name>
    <name evidence="6" type="ORF">COX81_02580</name>
</gene>
<feature type="compositionally biased region" description="Acidic residues" evidence="5">
    <location>
        <begin position="10"/>
        <end position="21"/>
    </location>
</feature>
<dbReference type="GO" id="GO:0005737">
    <property type="term" value="C:cytoplasm"/>
    <property type="evidence" value="ECO:0007669"/>
    <property type="project" value="UniProtKB-SubCell"/>
</dbReference>
<organism evidence="6 7">
    <name type="scientific">Candidatus Magasanikbacteria bacterium CG_4_10_14_0_2_um_filter_37_12</name>
    <dbReference type="NCBI Taxonomy" id="1974637"/>
    <lineage>
        <taxon>Bacteria</taxon>
        <taxon>Candidatus Magasanikiibacteriota</taxon>
    </lineage>
</organism>
<dbReference type="GO" id="GO:0000774">
    <property type="term" value="F:adenyl-nucleotide exchange factor activity"/>
    <property type="evidence" value="ECO:0007669"/>
    <property type="project" value="InterPro"/>
</dbReference>
<comment type="function">
    <text evidence="3">Participates actively in the response to hyperosmotic and heat shock by preventing the aggregation of stress-denatured proteins, in association with DnaK and GrpE. It is the nucleotide exchange factor for DnaK and may function as a thermosensor. Unfolded proteins bind initially to DnaJ; upon interaction with the DnaJ-bound protein, DnaK hydrolyzes its bound ATP, resulting in the formation of a stable complex. GrpE releases ADP from DnaK; ATP binding to DnaK triggers the release of the substrate protein, thus completing the reaction cycle. Several rounds of ATP-dependent interactions between DnaJ, DnaK and GrpE are required for fully efficient folding.</text>
</comment>
<dbReference type="GO" id="GO:0051087">
    <property type="term" value="F:protein-folding chaperone binding"/>
    <property type="evidence" value="ECO:0007669"/>
    <property type="project" value="InterPro"/>
</dbReference>
<comment type="caution">
    <text evidence="6">The sequence shown here is derived from an EMBL/GenBank/DDBJ whole genome shotgun (WGS) entry which is preliminary data.</text>
</comment>
<dbReference type="InterPro" id="IPR009012">
    <property type="entry name" value="GrpE_head"/>
</dbReference>
<dbReference type="Pfam" id="PF01025">
    <property type="entry name" value="GrpE"/>
    <property type="match status" value="1"/>
</dbReference>
<dbReference type="GO" id="GO:0051082">
    <property type="term" value="F:unfolded protein binding"/>
    <property type="evidence" value="ECO:0007669"/>
    <property type="project" value="TreeGrafter"/>
</dbReference>
<evidence type="ECO:0000256" key="4">
    <source>
        <dbReference type="RuleBase" id="RU004478"/>
    </source>
</evidence>
<dbReference type="Proteomes" id="UP000228568">
    <property type="component" value="Unassembled WGS sequence"/>
</dbReference>